<protein>
    <recommendedName>
        <fullName evidence="1">VPS9 domain-containing protein</fullName>
    </recommendedName>
</protein>
<dbReference type="OMA" id="MTELMEP"/>
<dbReference type="InterPro" id="IPR037191">
    <property type="entry name" value="VPS9_dom_sf"/>
</dbReference>
<dbReference type="PANTHER" id="PTHR23101:SF72">
    <property type="entry name" value="RAS AND RAB INTERACTOR-LIKE PROTEIN"/>
    <property type="match status" value="1"/>
</dbReference>
<dbReference type="AlphaFoldDB" id="A0A3Q3VYJ1"/>
<dbReference type="SMART" id="SM00167">
    <property type="entry name" value="VPS9"/>
    <property type="match status" value="1"/>
</dbReference>
<dbReference type="PROSITE" id="PS51205">
    <property type="entry name" value="VPS9"/>
    <property type="match status" value="1"/>
</dbReference>
<dbReference type="GO" id="GO:0030139">
    <property type="term" value="C:endocytic vesicle"/>
    <property type="evidence" value="ECO:0007669"/>
    <property type="project" value="TreeGrafter"/>
</dbReference>
<sequence length="417" mass="47304">LSLSLSLSPQPSSRLQPPSLELDTLSISSIEEEQEMQTLSSNLHYPCAQRLADKVMHRLSAVGQALGGLVSQKKRLTNRVQELSERRYEPFAEAVKGFVETTLRKGADPGKVTGSEFLQEVRSSLTSLRETLWDSQEIMALLDNTLVELSLQKVALKPVSAHLYSCIHASRNANGTFKCLQSNMSLLEKRGIEELGGSAGVGVPDSVILERIQQRWTSVHEAYSPNKKVQILLKVCKIIYHSMSANATSGMFGADDFLPCLTWVLLRSDVVTLQIDTDFMMELLDPTQLQGEGGYYLTTLYAALYYISSFQPRLAARQLSVEAQESLNRWHRRRTLHCNQSRRSKTRRTIRRHVCRELDAQIPENNSQINCKFWCFLCTETHLMPEIFSGKFYNLFLFKMAKRRPAPLLFKLSRPQS</sequence>
<reference evidence="2" key="2">
    <citation type="submission" date="2025-09" db="UniProtKB">
        <authorList>
            <consortium name="Ensembl"/>
        </authorList>
    </citation>
    <scope>IDENTIFICATION</scope>
</reference>
<dbReference type="GO" id="GO:0005085">
    <property type="term" value="F:guanyl-nucleotide exchange factor activity"/>
    <property type="evidence" value="ECO:0007669"/>
    <property type="project" value="InterPro"/>
</dbReference>
<dbReference type="GO" id="GO:0031267">
    <property type="term" value="F:small GTPase binding"/>
    <property type="evidence" value="ECO:0007669"/>
    <property type="project" value="TreeGrafter"/>
</dbReference>
<dbReference type="Pfam" id="PF02204">
    <property type="entry name" value="VPS9"/>
    <property type="match status" value="1"/>
</dbReference>
<dbReference type="GO" id="GO:0016192">
    <property type="term" value="P:vesicle-mediated transport"/>
    <property type="evidence" value="ECO:0007669"/>
    <property type="project" value="InterPro"/>
</dbReference>
<dbReference type="SUPFAM" id="SSF109993">
    <property type="entry name" value="VPS9 domain"/>
    <property type="match status" value="1"/>
</dbReference>
<dbReference type="Proteomes" id="UP000261620">
    <property type="component" value="Unplaced"/>
</dbReference>
<dbReference type="STRING" id="94237.ENSMMOP00000008386"/>
<dbReference type="PANTHER" id="PTHR23101">
    <property type="entry name" value="RAB GDP/GTP EXCHANGE FACTOR"/>
    <property type="match status" value="1"/>
</dbReference>
<keyword evidence="3" id="KW-1185">Reference proteome</keyword>
<evidence type="ECO:0000313" key="3">
    <source>
        <dbReference type="Proteomes" id="UP000261620"/>
    </source>
</evidence>
<dbReference type="Ensembl" id="ENSMMOT00000008539.1">
    <property type="protein sequence ID" value="ENSMMOP00000008386.1"/>
    <property type="gene ID" value="ENSMMOG00000006480.1"/>
</dbReference>
<dbReference type="Gene3D" id="1.20.1050.80">
    <property type="entry name" value="VPS9 domain"/>
    <property type="match status" value="1"/>
</dbReference>
<dbReference type="Pfam" id="PF23268">
    <property type="entry name" value="RIN1"/>
    <property type="match status" value="1"/>
</dbReference>
<feature type="domain" description="VPS9" evidence="1">
    <location>
        <begin position="174"/>
        <end position="316"/>
    </location>
</feature>
<proteinExistence type="predicted"/>
<dbReference type="GO" id="GO:0005829">
    <property type="term" value="C:cytosol"/>
    <property type="evidence" value="ECO:0007669"/>
    <property type="project" value="TreeGrafter"/>
</dbReference>
<accession>A0A3Q3VYJ1</accession>
<organism evidence="2 3">
    <name type="scientific">Mola mola</name>
    <name type="common">Ocean sunfish</name>
    <name type="synonym">Tetraodon mola</name>
    <dbReference type="NCBI Taxonomy" id="94237"/>
    <lineage>
        <taxon>Eukaryota</taxon>
        <taxon>Metazoa</taxon>
        <taxon>Chordata</taxon>
        <taxon>Craniata</taxon>
        <taxon>Vertebrata</taxon>
        <taxon>Euteleostomi</taxon>
        <taxon>Actinopterygii</taxon>
        <taxon>Neopterygii</taxon>
        <taxon>Teleostei</taxon>
        <taxon>Neoteleostei</taxon>
        <taxon>Acanthomorphata</taxon>
        <taxon>Eupercaria</taxon>
        <taxon>Tetraodontiformes</taxon>
        <taxon>Molidae</taxon>
        <taxon>Mola</taxon>
    </lineage>
</organism>
<reference evidence="2" key="1">
    <citation type="submission" date="2025-08" db="UniProtKB">
        <authorList>
            <consortium name="Ensembl"/>
        </authorList>
    </citation>
    <scope>IDENTIFICATION</scope>
</reference>
<name>A0A3Q3VYJ1_MOLML</name>
<evidence type="ECO:0000259" key="1">
    <source>
        <dbReference type="PROSITE" id="PS51205"/>
    </source>
</evidence>
<dbReference type="InterPro" id="IPR045046">
    <property type="entry name" value="Vps9-like"/>
</dbReference>
<dbReference type="InterPro" id="IPR003123">
    <property type="entry name" value="VPS9"/>
</dbReference>
<evidence type="ECO:0000313" key="2">
    <source>
        <dbReference type="Ensembl" id="ENSMMOP00000008386.1"/>
    </source>
</evidence>